<evidence type="ECO:0000313" key="2">
    <source>
        <dbReference type="EMBL" id="EUA23923.1"/>
    </source>
</evidence>
<dbReference type="PATRIC" id="fig|1299334.3.peg.6846"/>
<feature type="region of interest" description="Disordered" evidence="1">
    <location>
        <begin position="1"/>
        <end position="43"/>
    </location>
</feature>
<protein>
    <submittedName>
        <fullName evidence="2">Uncharacterized protein</fullName>
    </submittedName>
</protein>
<name>X7ZYX2_MYCXE</name>
<dbReference type="AlphaFoldDB" id="X7ZYX2"/>
<reference evidence="2" key="1">
    <citation type="submission" date="2014-01" db="EMBL/GenBank/DDBJ databases">
        <authorList>
            <person name="Brown-Elliot B."/>
            <person name="Wallace R."/>
            <person name="Lenaerts A."/>
            <person name="Ordway D."/>
            <person name="DeGroote M.A."/>
            <person name="Parker T."/>
            <person name="Sizemore C."/>
            <person name="Tallon L.J."/>
            <person name="Sadzewicz L.K."/>
            <person name="Sengamalay N."/>
            <person name="Fraser C.M."/>
            <person name="Hine E."/>
            <person name="Shefchek K.A."/>
            <person name="Das S.P."/>
            <person name="Tettelin H."/>
        </authorList>
    </citation>
    <scope>NUCLEOTIDE SEQUENCE [LARGE SCALE GENOMIC DNA]</scope>
    <source>
        <strain evidence="2">4042</strain>
    </source>
</reference>
<comment type="caution">
    <text evidence="2">The sequence shown here is derived from an EMBL/GenBank/DDBJ whole genome shotgun (WGS) entry which is preliminary data.</text>
</comment>
<evidence type="ECO:0000256" key="1">
    <source>
        <dbReference type="SAM" id="MobiDB-lite"/>
    </source>
</evidence>
<organism evidence="2">
    <name type="scientific">Mycobacterium xenopi 4042</name>
    <dbReference type="NCBI Taxonomy" id="1299334"/>
    <lineage>
        <taxon>Bacteria</taxon>
        <taxon>Bacillati</taxon>
        <taxon>Actinomycetota</taxon>
        <taxon>Actinomycetes</taxon>
        <taxon>Mycobacteriales</taxon>
        <taxon>Mycobacteriaceae</taxon>
        <taxon>Mycobacterium</taxon>
    </lineage>
</organism>
<accession>X7ZYX2</accession>
<sequence length="43" mass="4545">MAVSHQPPPSGEPGGSSWPQVLGRLTVGHDLTAARPPGRWNRS</sequence>
<gene>
    <name evidence="2" type="ORF">I553_3411</name>
</gene>
<feature type="compositionally biased region" description="Pro residues" evidence="1">
    <location>
        <begin position="1"/>
        <end position="11"/>
    </location>
</feature>
<dbReference type="EMBL" id="JAOB01000068">
    <property type="protein sequence ID" value="EUA23923.1"/>
    <property type="molecule type" value="Genomic_DNA"/>
</dbReference>
<proteinExistence type="predicted"/>